<dbReference type="InterPro" id="IPR006674">
    <property type="entry name" value="HD_domain"/>
</dbReference>
<keyword evidence="11" id="KW-0378">Hydrolase</keyword>
<dbReference type="Gene3D" id="1.10.3210.10">
    <property type="entry name" value="Hypothetical protein af1432"/>
    <property type="match status" value="1"/>
</dbReference>
<dbReference type="SUPFAM" id="SSF81271">
    <property type="entry name" value="TGS-like"/>
    <property type="match status" value="1"/>
</dbReference>
<keyword evidence="3" id="KW-0342">GTP-binding</keyword>
<dbReference type="PANTHER" id="PTHR21262">
    <property type="entry name" value="GUANOSINE-3',5'-BIS DIPHOSPHATE 3'-PYROPHOSPHOHYDROLASE"/>
    <property type="match status" value="1"/>
</dbReference>
<dbReference type="InterPro" id="IPR045865">
    <property type="entry name" value="ACT-like_dom_sf"/>
</dbReference>
<proteinExistence type="inferred from homology"/>
<dbReference type="FunFam" id="1.10.3210.10:FF:000001">
    <property type="entry name" value="GTP pyrophosphokinase RelA"/>
    <property type="match status" value="1"/>
</dbReference>
<dbReference type="AlphaFoldDB" id="A0A8B2NIR0"/>
<keyword evidence="12" id="KW-1185">Reference proteome</keyword>
<dbReference type="PANTHER" id="PTHR21262:SF36">
    <property type="entry name" value="BIFUNCTIONAL (P)PPGPP SYNTHASE_HYDROLASE SPOT"/>
    <property type="match status" value="1"/>
</dbReference>
<accession>A0A8B2NIR0</accession>
<feature type="domain" description="ACT" evidence="8">
    <location>
        <begin position="634"/>
        <end position="708"/>
    </location>
</feature>
<evidence type="ECO:0000256" key="3">
    <source>
        <dbReference type="ARBA" id="ARBA00023134"/>
    </source>
</evidence>
<evidence type="ECO:0000313" key="11">
    <source>
        <dbReference type="EMBL" id="RAH97002.1"/>
    </source>
</evidence>
<dbReference type="Proteomes" id="UP000249590">
    <property type="component" value="Unassembled WGS sequence"/>
</dbReference>
<evidence type="ECO:0000259" key="9">
    <source>
        <dbReference type="PROSITE" id="PS51831"/>
    </source>
</evidence>
<dbReference type="GO" id="GO:0005525">
    <property type="term" value="F:GTP binding"/>
    <property type="evidence" value="ECO:0007669"/>
    <property type="project" value="UniProtKB-KW"/>
</dbReference>
<dbReference type="Pfam" id="PF04607">
    <property type="entry name" value="RelA_SpoT"/>
    <property type="match status" value="1"/>
</dbReference>
<dbReference type="CDD" id="cd00077">
    <property type="entry name" value="HDc"/>
    <property type="match status" value="1"/>
</dbReference>
<dbReference type="GO" id="GO:0015969">
    <property type="term" value="P:guanosine tetraphosphate metabolic process"/>
    <property type="evidence" value="ECO:0007669"/>
    <property type="project" value="InterPro"/>
</dbReference>
<dbReference type="CDD" id="cd05399">
    <property type="entry name" value="NT_Rel-Spo_like"/>
    <property type="match status" value="1"/>
</dbReference>
<dbReference type="GO" id="GO:0015949">
    <property type="term" value="P:nucleobase-containing small molecule interconversion"/>
    <property type="evidence" value="ECO:0007669"/>
    <property type="project" value="UniProtKB-ARBA"/>
</dbReference>
<dbReference type="Gene3D" id="3.30.70.260">
    <property type="match status" value="1"/>
</dbReference>
<dbReference type="SUPFAM" id="SSF109604">
    <property type="entry name" value="HD-domain/PDEase-like"/>
    <property type="match status" value="1"/>
</dbReference>
<dbReference type="OrthoDB" id="9805041at2"/>
<dbReference type="InterPro" id="IPR033655">
    <property type="entry name" value="TGS_RelA/SpoT"/>
</dbReference>
<comment type="catalytic activity">
    <reaction evidence="6">
        <text>GTP + ATP = guanosine 3'-diphosphate 5'-triphosphate + AMP</text>
        <dbReference type="Rhea" id="RHEA:22088"/>
        <dbReference type="ChEBI" id="CHEBI:30616"/>
        <dbReference type="ChEBI" id="CHEBI:37565"/>
        <dbReference type="ChEBI" id="CHEBI:142410"/>
        <dbReference type="ChEBI" id="CHEBI:456215"/>
        <dbReference type="EC" id="2.7.6.5"/>
    </reaction>
</comment>
<dbReference type="Pfam" id="PF02824">
    <property type="entry name" value="TGS"/>
    <property type="match status" value="1"/>
</dbReference>
<dbReference type="PROSITE" id="PS51880">
    <property type="entry name" value="TGS"/>
    <property type="match status" value="1"/>
</dbReference>
<dbReference type="Gene3D" id="3.10.20.30">
    <property type="match status" value="1"/>
</dbReference>
<protein>
    <recommendedName>
        <fullName evidence="2">GTP pyrophosphokinase rsh</fullName>
        <ecNumber evidence="1">2.7.6.5</ecNumber>
    </recommendedName>
    <alternativeName>
        <fullName evidence="5">(p)ppGpp synthase</fullName>
    </alternativeName>
    <alternativeName>
        <fullName evidence="4">ATP:GTP 3'-pyrophosphotransferase</fullName>
    </alternativeName>
</protein>
<dbReference type="RefSeq" id="WP_111352110.1">
    <property type="nucleotide sequence ID" value="NZ_QHHQ01000010.1"/>
</dbReference>
<dbReference type="Gene3D" id="3.30.460.10">
    <property type="entry name" value="Beta Polymerase, domain 2"/>
    <property type="match status" value="1"/>
</dbReference>
<name>A0A8B2NIR0_9HYPH</name>
<evidence type="ECO:0000256" key="2">
    <source>
        <dbReference type="ARBA" id="ARBA00014315"/>
    </source>
</evidence>
<evidence type="ECO:0000256" key="1">
    <source>
        <dbReference type="ARBA" id="ARBA00013251"/>
    </source>
</evidence>
<dbReference type="SUPFAM" id="SSF55021">
    <property type="entry name" value="ACT-like"/>
    <property type="match status" value="1"/>
</dbReference>
<dbReference type="InterPro" id="IPR045600">
    <property type="entry name" value="RelA/SpoT_AH_RIS"/>
</dbReference>
<dbReference type="InterPro" id="IPR007685">
    <property type="entry name" value="RelA_SpoT"/>
</dbReference>
<dbReference type="InterPro" id="IPR004811">
    <property type="entry name" value="RelA/Spo_fam"/>
</dbReference>
<dbReference type="InterPro" id="IPR043519">
    <property type="entry name" value="NT_sf"/>
</dbReference>
<evidence type="ECO:0000313" key="12">
    <source>
        <dbReference type="Proteomes" id="UP000249590"/>
    </source>
</evidence>
<evidence type="ECO:0000256" key="5">
    <source>
        <dbReference type="ARBA" id="ARBA00032407"/>
    </source>
</evidence>
<dbReference type="InterPro" id="IPR002912">
    <property type="entry name" value="ACT_dom"/>
</dbReference>
<comment type="function">
    <text evidence="7">In eubacteria ppGpp (guanosine 3'-diphosphate 5'-diphosphate) is a mediator of the stringent response that coordinates a variety of cellular activities in response to changes in nutritional abundance.</text>
</comment>
<feature type="domain" description="TGS" evidence="10">
    <location>
        <begin position="389"/>
        <end position="450"/>
    </location>
</feature>
<dbReference type="Pfam" id="PF13291">
    <property type="entry name" value="ACT_4"/>
    <property type="match status" value="1"/>
</dbReference>
<dbReference type="EMBL" id="QHHQ01000010">
    <property type="protein sequence ID" value="RAH97002.1"/>
    <property type="molecule type" value="Genomic_DNA"/>
</dbReference>
<gene>
    <name evidence="11" type="ORF">DLJ53_30470</name>
</gene>
<keyword evidence="3" id="KW-0547">Nucleotide-binding</keyword>
<dbReference type="EC" id="2.7.6.5" evidence="1"/>
<comment type="caution">
    <text evidence="11">The sequence shown here is derived from an EMBL/GenBank/DDBJ whole genome shotgun (WGS) entry which is preliminary data.</text>
</comment>
<evidence type="ECO:0000256" key="7">
    <source>
        <dbReference type="RuleBase" id="RU003847"/>
    </source>
</evidence>
<dbReference type="GO" id="GO:0005886">
    <property type="term" value="C:plasma membrane"/>
    <property type="evidence" value="ECO:0007669"/>
    <property type="project" value="TreeGrafter"/>
</dbReference>
<feature type="domain" description="HD" evidence="9">
    <location>
        <begin position="45"/>
        <end position="144"/>
    </location>
</feature>
<dbReference type="Pfam" id="PF19296">
    <property type="entry name" value="RelA_AH_RIS"/>
    <property type="match status" value="2"/>
</dbReference>
<evidence type="ECO:0000256" key="6">
    <source>
        <dbReference type="ARBA" id="ARBA00048244"/>
    </source>
</evidence>
<dbReference type="FunFam" id="3.10.20.30:FF:000002">
    <property type="entry name" value="GTP pyrophosphokinase (RelA/SpoT)"/>
    <property type="match status" value="1"/>
</dbReference>
<comment type="similarity">
    <text evidence="7">Belongs to the relA/spoT family.</text>
</comment>
<dbReference type="CDD" id="cd01668">
    <property type="entry name" value="TGS_RSH"/>
    <property type="match status" value="1"/>
</dbReference>
<dbReference type="GO" id="GO:0008728">
    <property type="term" value="F:GTP diphosphokinase activity"/>
    <property type="evidence" value="ECO:0007669"/>
    <property type="project" value="UniProtKB-EC"/>
</dbReference>
<dbReference type="SUPFAM" id="SSF81301">
    <property type="entry name" value="Nucleotidyltransferase"/>
    <property type="match status" value="1"/>
</dbReference>
<organism evidence="11 12">
    <name type="scientific">Acuticoccus sediminis</name>
    <dbReference type="NCBI Taxonomy" id="2184697"/>
    <lineage>
        <taxon>Bacteria</taxon>
        <taxon>Pseudomonadati</taxon>
        <taxon>Pseudomonadota</taxon>
        <taxon>Alphaproteobacteria</taxon>
        <taxon>Hyphomicrobiales</taxon>
        <taxon>Amorphaceae</taxon>
        <taxon>Acuticoccus</taxon>
    </lineage>
</organism>
<dbReference type="GO" id="GO:0008893">
    <property type="term" value="F:guanosine-3',5'-bis(diphosphate) 3'-diphosphatase activity"/>
    <property type="evidence" value="ECO:0007669"/>
    <property type="project" value="TreeGrafter"/>
</dbReference>
<dbReference type="InterPro" id="IPR012675">
    <property type="entry name" value="Beta-grasp_dom_sf"/>
</dbReference>
<dbReference type="PROSITE" id="PS51671">
    <property type="entry name" value="ACT"/>
    <property type="match status" value="1"/>
</dbReference>
<dbReference type="SMART" id="SM00954">
    <property type="entry name" value="RelA_SpoT"/>
    <property type="match status" value="1"/>
</dbReference>
<evidence type="ECO:0000259" key="10">
    <source>
        <dbReference type="PROSITE" id="PS51880"/>
    </source>
</evidence>
<dbReference type="Pfam" id="PF13328">
    <property type="entry name" value="HD_4"/>
    <property type="match status" value="1"/>
</dbReference>
<sequence length="708" mass="78188">MMRQYELVERVAAYNPNVDEALLNRAYVYSMTKHGGQKRASGDPYFSHPLEVAAILTQMRLDDSTIATALLHDTIEDTDATRAEIDQLFGPRIGKLVEGLTKIGRLDFVSQADKQGENLRKLLLAVADDVRVLLVKLADRLHNMRTIHWVPVHKRGRIAQETMEVYAPLAGKMGIFWMREELEHLAFHVLHPEEAAVIEAKLAERRAAVGSILAEIESELSERLRLNDLAAVVTGREKKPYSIFAKMQRKSINFDHLSDIYGFRILVDTTADCYAALGVVHTIWQSVPGRFKDHISTPKQNGYRSIHTTLVGPRKQRIELQIRTHEMHRLAEYGIAAHAFYKDGTSPRHGELARDSEAYAWLRHTIELLSDGGSSAEFLEHTKLELFQDRVYCFTPRGKLIALPPGATPIDFAYQVHTDVGNTCTGCRINGHPRPLVTPLQNGDEVEILCKEGAHPPSAWHALAVTGKARAAIRRANREQDRRKFVRLGRQLFENEVVRRGLTDQPSLALAAERLGHSDADSIAYAIGSSQISAGEALLALGYEPDDGVPPVLGKNGAAVKIRGHAEDLPITFAPLHPTIPGDRIVGILQPGEGVTIYPAGANEAMAAVAADPHCWVDVSWDLSGAAGTLYTAAVRVVASNRPTVFAEIAEALESEDADLGELTVVMKTPDYRELSLHIEVRDSAHLSRVLDRLRGLTTVAEAARTSH</sequence>
<dbReference type="PROSITE" id="PS51831">
    <property type="entry name" value="HD"/>
    <property type="match status" value="1"/>
</dbReference>
<dbReference type="InterPro" id="IPR003607">
    <property type="entry name" value="HD/PDEase_dom"/>
</dbReference>
<dbReference type="GO" id="GO:0042594">
    <property type="term" value="P:response to starvation"/>
    <property type="evidence" value="ECO:0007669"/>
    <property type="project" value="TreeGrafter"/>
</dbReference>
<dbReference type="FunFam" id="3.30.460.10:FF:000001">
    <property type="entry name" value="GTP pyrophosphokinase RelA"/>
    <property type="match status" value="1"/>
</dbReference>
<evidence type="ECO:0000259" key="8">
    <source>
        <dbReference type="PROSITE" id="PS51671"/>
    </source>
</evidence>
<evidence type="ECO:0000256" key="4">
    <source>
        <dbReference type="ARBA" id="ARBA00029754"/>
    </source>
</evidence>
<dbReference type="SMART" id="SM00471">
    <property type="entry name" value="HDc"/>
    <property type="match status" value="1"/>
</dbReference>
<reference evidence="11 12" key="1">
    <citation type="submission" date="2018-05" db="EMBL/GenBank/DDBJ databases">
        <title>Acuticoccus sediminis sp. nov., isolated from deep-sea sediment of Indian Ocean.</title>
        <authorList>
            <person name="Liu X."/>
            <person name="Lai Q."/>
            <person name="Du Y."/>
            <person name="Sun F."/>
            <person name="Zhang X."/>
            <person name="Wang S."/>
            <person name="Shao Z."/>
        </authorList>
    </citation>
    <scope>NUCLEOTIDE SEQUENCE [LARGE SCALE GENOMIC DNA]</scope>
    <source>
        <strain evidence="11 12">PTG4-2</strain>
    </source>
</reference>
<dbReference type="InterPro" id="IPR004095">
    <property type="entry name" value="TGS"/>
</dbReference>
<dbReference type="NCBIfam" id="TIGR00691">
    <property type="entry name" value="spoT_relA"/>
    <property type="match status" value="1"/>
</dbReference>
<dbReference type="InterPro" id="IPR012676">
    <property type="entry name" value="TGS-like"/>
</dbReference>